<dbReference type="EMBL" id="JADKGY010000001">
    <property type="protein sequence ID" value="MBK9982075.1"/>
    <property type="molecule type" value="Genomic_DNA"/>
</dbReference>
<name>A0A9D7XNC5_9BACT</name>
<dbReference type="Proteomes" id="UP000808337">
    <property type="component" value="Unassembled WGS sequence"/>
</dbReference>
<organism evidence="1 2">
    <name type="scientific">Candidatus Opimibacter skivensis</name>
    <dbReference type="NCBI Taxonomy" id="2982028"/>
    <lineage>
        <taxon>Bacteria</taxon>
        <taxon>Pseudomonadati</taxon>
        <taxon>Bacteroidota</taxon>
        <taxon>Saprospiria</taxon>
        <taxon>Saprospirales</taxon>
        <taxon>Saprospiraceae</taxon>
        <taxon>Candidatus Opimibacter</taxon>
    </lineage>
</organism>
<sequence>MDSRLIFISSKTFQSKIEWEQTKYPDSEWSAIKSDILSAKEQVYQIIVNFFDSDILHVSIGRKNSFTTNKNQILSQIETLINQSNFYIWNERFTSTIEFNKIGVLRCGQVSRQQKATK</sequence>
<gene>
    <name evidence="1" type="ORF">IPP15_06540</name>
</gene>
<evidence type="ECO:0000313" key="2">
    <source>
        <dbReference type="Proteomes" id="UP000808337"/>
    </source>
</evidence>
<proteinExistence type="predicted"/>
<reference evidence="1 2" key="1">
    <citation type="submission" date="2020-10" db="EMBL/GenBank/DDBJ databases">
        <title>Connecting structure to function with the recovery of over 1000 high-quality activated sludge metagenome-assembled genomes encoding full-length rRNA genes using long-read sequencing.</title>
        <authorList>
            <person name="Singleton C.M."/>
            <person name="Petriglieri F."/>
            <person name="Kristensen J.M."/>
            <person name="Kirkegaard R.H."/>
            <person name="Michaelsen T.Y."/>
            <person name="Andersen M.H."/>
            <person name="Karst S.M."/>
            <person name="Dueholm M.S."/>
            <person name="Nielsen P.H."/>
            <person name="Albertsen M."/>
        </authorList>
    </citation>
    <scope>NUCLEOTIDE SEQUENCE [LARGE SCALE GENOMIC DNA]</scope>
    <source>
        <strain evidence="1">Ribe_18-Q3-R11-54_MAXAC.273</strain>
    </source>
</reference>
<evidence type="ECO:0000313" key="1">
    <source>
        <dbReference type="EMBL" id="MBK9982075.1"/>
    </source>
</evidence>
<accession>A0A9D7XNC5</accession>
<comment type="caution">
    <text evidence="1">The sequence shown here is derived from an EMBL/GenBank/DDBJ whole genome shotgun (WGS) entry which is preliminary data.</text>
</comment>
<protein>
    <submittedName>
        <fullName evidence="1">Uncharacterized protein</fullName>
    </submittedName>
</protein>
<dbReference type="AlphaFoldDB" id="A0A9D7XNC5"/>